<sequence length="136" mass="14582">MFYKNAMPKVSAENAVHVDPGRHQLGHGASDQAAPDGQPRRHARIPAWPILIILSIGCFGLGHLHATLQTLHSDRRALIWALSSEGERARRLAPSGLLQAVEACTVPSQSRTSACCSALPGLVNGETWAFCASPIR</sequence>
<evidence type="ECO:0000313" key="3">
    <source>
        <dbReference type="EMBL" id="MFC5423277.1"/>
    </source>
</evidence>
<keyword evidence="4" id="KW-1185">Reference proteome</keyword>
<keyword evidence="2" id="KW-1133">Transmembrane helix</keyword>
<dbReference type="RefSeq" id="WP_257735784.1">
    <property type="nucleotide sequence ID" value="NZ_JBHSLW010000070.1"/>
</dbReference>
<accession>A0ABW0J019</accession>
<evidence type="ECO:0000256" key="2">
    <source>
        <dbReference type="SAM" id="Phobius"/>
    </source>
</evidence>
<protein>
    <submittedName>
        <fullName evidence="3">Uncharacterized protein</fullName>
    </submittedName>
</protein>
<proteinExistence type="predicted"/>
<comment type="caution">
    <text evidence="3">The sequence shown here is derived from an EMBL/GenBank/DDBJ whole genome shotgun (WGS) entry which is preliminary data.</text>
</comment>
<dbReference type="EMBL" id="JBHSLW010000070">
    <property type="protein sequence ID" value="MFC5423277.1"/>
    <property type="molecule type" value="Genomic_DNA"/>
</dbReference>
<evidence type="ECO:0000313" key="4">
    <source>
        <dbReference type="Proteomes" id="UP001596053"/>
    </source>
</evidence>
<organism evidence="3 4">
    <name type="scientific">Bosea eneae</name>
    <dbReference type="NCBI Taxonomy" id="151454"/>
    <lineage>
        <taxon>Bacteria</taxon>
        <taxon>Pseudomonadati</taxon>
        <taxon>Pseudomonadota</taxon>
        <taxon>Alphaproteobacteria</taxon>
        <taxon>Hyphomicrobiales</taxon>
        <taxon>Boseaceae</taxon>
        <taxon>Bosea</taxon>
    </lineage>
</organism>
<gene>
    <name evidence="3" type="ORF">ACFPOB_27410</name>
</gene>
<keyword evidence="2" id="KW-0812">Transmembrane</keyword>
<dbReference type="Proteomes" id="UP001596053">
    <property type="component" value="Unassembled WGS sequence"/>
</dbReference>
<feature type="region of interest" description="Disordered" evidence="1">
    <location>
        <begin position="20"/>
        <end position="40"/>
    </location>
</feature>
<name>A0ABW0J019_9HYPH</name>
<feature type="transmembrane region" description="Helical" evidence="2">
    <location>
        <begin position="45"/>
        <end position="66"/>
    </location>
</feature>
<keyword evidence="2" id="KW-0472">Membrane</keyword>
<reference evidence="4" key="1">
    <citation type="journal article" date="2019" name="Int. J. Syst. Evol. Microbiol.">
        <title>The Global Catalogue of Microorganisms (GCM) 10K type strain sequencing project: providing services to taxonomists for standard genome sequencing and annotation.</title>
        <authorList>
            <consortium name="The Broad Institute Genomics Platform"/>
            <consortium name="The Broad Institute Genome Sequencing Center for Infectious Disease"/>
            <person name="Wu L."/>
            <person name="Ma J."/>
        </authorList>
    </citation>
    <scope>NUCLEOTIDE SEQUENCE [LARGE SCALE GENOMIC DNA]</scope>
    <source>
        <strain evidence="4">NCAIM B.01391</strain>
    </source>
</reference>
<evidence type="ECO:0000256" key="1">
    <source>
        <dbReference type="SAM" id="MobiDB-lite"/>
    </source>
</evidence>